<feature type="domain" description="Helicase C-terminal" evidence="10">
    <location>
        <begin position="295"/>
        <end position="442"/>
    </location>
</feature>
<dbReference type="Pfam" id="PF00271">
    <property type="entry name" value="Helicase_C"/>
    <property type="match status" value="1"/>
</dbReference>
<gene>
    <name evidence="11" type="ORF">J2Z66_004929</name>
</gene>
<keyword evidence="5" id="KW-0067">ATP-binding</keyword>
<dbReference type="InterPro" id="IPR027417">
    <property type="entry name" value="P-loop_NTPase"/>
</dbReference>
<keyword evidence="4" id="KW-0347">Helicase</keyword>
<evidence type="ECO:0000256" key="1">
    <source>
        <dbReference type="ARBA" id="ARBA00022741"/>
    </source>
</evidence>
<reference evidence="11 12" key="1">
    <citation type="submission" date="2021-03" db="EMBL/GenBank/DDBJ databases">
        <title>Genomic Encyclopedia of Type Strains, Phase IV (KMG-IV): sequencing the most valuable type-strain genomes for metagenomic binning, comparative biology and taxonomic classification.</title>
        <authorList>
            <person name="Goeker M."/>
        </authorList>
    </citation>
    <scope>NUCLEOTIDE SEQUENCE [LARGE SCALE GENOMIC DNA]</scope>
    <source>
        <strain evidence="11 12">DSM 26048</strain>
    </source>
</reference>
<evidence type="ECO:0000256" key="7">
    <source>
        <dbReference type="ARBA" id="ARBA00023204"/>
    </source>
</evidence>
<evidence type="ECO:0000256" key="5">
    <source>
        <dbReference type="ARBA" id="ARBA00022840"/>
    </source>
</evidence>
<sequence length="1526" mass="171658">MADAGIQEYGFHPVLEKWFIAHFKKPTAVQIEAWRQIGEGSHTLISSPTGSGKTLAALLPCLDRIAKSKLSFLESSSENRLENSTKNKSFGYKPGVRVLYVTPLKALNNDIEQHLFRFLEEIEHTAIHMPVEAGSKEPGHAWAGISVAVRTGDTSRSTRASMLKQPPDLLVTTPESLYLLLTSPRAREILKTVEQIIVDEIHDLAADKRGLHLSLTLERLAVWCGRPVQRIGVSATQKPIESVAQFLGGWENDQPRKVAIVESIADKRYELLVTMPEPALNRGDKEAVWTPLVERILQLMEGCRTALVFANSRRLCERLTLRLNDHVGHEIARSHHGSVAREKRLEVERQLKAGELRCLVATSSLELGIDVGHVDLVIQIDSPLSAASGIQRIGRAGHAVGDVSRGVLLARSRGLLPELAVLSRRIKNRDIEAIRIPRNGLAVLAQQIVAMVAMDDDWNLARLERMLAQSDSYCTLPPERLTAMLQVLAGFFPFVRPLLTWDRDTGLLQRLPATPMAALIGAGTIPQSTAFPVHHNETSLHLGELDEEFVHESSVGDVFQLGTASWRIVRIRHDRVYVAESANRYSEIPFWRGEAGGRSYELGRQTGELWRELSQRLQAGSGESLGGDGQPSAARTQRDLDALEWLSTEYAFDAEAGRSLLNLIHSQLAVNTVPTDQTVVIEVYADEHNQTHVVLHSLFGRIFNRTWLMAIDKKLRHKNCPPIFTNAKDNGIELIFPNDSDVIIQTILSLTAGQAERLIIDAIAESSMFPAVFRRLAETSLLLSRSFTRMPAWKKRLRSEELLKEAMPYKEDFPLLQETMRECIEEHLDITNVKQLLTSIALKHTHIAIHRNHFPSPLAGQFMFDYTSSKLYESDGLTRELQLELMGFSRQIAGELFGTEALKQAVDPEVIKAEEQRLEGSDQPAQSPADLLRQLKERGDMSLAELRSFAGEPTKGWLNELLSQHSIVSLPFPGDTRYACKDESELYAVLSTSESARLFILKRYTENRLSFTTAELADRYGLPAEIVTAWIQAGVEQGFLQQAPFAISQTEALWSSTKVASRLIRLSLQAYRRNREALSPLVYLQHLLLRQGLTTVLSRGAALKGSSNEGDSFRDVIRNLEGFFLPLSLWEAVLFPARMPAYKKQDLDQMCAAGEVFWVGRKDPEEKEGRIAFFLAESSLLFEPFIPVKKESAHPALLALLRERGARFLSKLAIETDQQPSLLLSELLELVWEGHAANDQFSPLRLHAQGGNKKNDKFHSGLGRWYAFEEPTPAYNAEESAVKWTHHLLERYGIITKDLVAAFSPFSWDTIIQVLKQFEEWGIVVRGLFIETLPQLQFTTKEFLSSLQQPTSLNHTDGLILLPSVDPANPFGLMLPWPTETGISFSRKANNYLVLKGSQWIYWIENNGRRIYRMDQLNQETPKDSSAEQDNQDNLDNLDYLGYLDRVTNLSNFSNLSALSDSSTLHIQEELRTIFQLCLRQQSLRKIVVEAWNGTKITEAPQREYLEQLGAERDRNSFVLWPSQLG</sequence>
<dbReference type="InterPro" id="IPR045628">
    <property type="entry name" value="Lhr_WH_dom"/>
</dbReference>
<evidence type="ECO:0000259" key="10">
    <source>
        <dbReference type="PROSITE" id="PS51194"/>
    </source>
</evidence>
<dbReference type="InterPro" id="IPR055368">
    <property type="entry name" value="WH3_Lhr"/>
</dbReference>
<dbReference type="Proteomes" id="UP001519287">
    <property type="component" value="Unassembled WGS sequence"/>
</dbReference>
<evidence type="ECO:0000256" key="2">
    <source>
        <dbReference type="ARBA" id="ARBA00022763"/>
    </source>
</evidence>
<dbReference type="InterPro" id="IPR055367">
    <property type="entry name" value="WH4_Lhr"/>
</dbReference>
<evidence type="ECO:0000259" key="9">
    <source>
        <dbReference type="PROSITE" id="PS51192"/>
    </source>
</evidence>
<dbReference type="SMART" id="SM00490">
    <property type="entry name" value="HELICc"/>
    <property type="match status" value="1"/>
</dbReference>
<keyword evidence="1" id="KW-0547">Nucleotide-binding</keyword>
<dbReference type="InterPro" id="IPR001650">
    <property type="entry name" value="Helicase_C-like"/>
</dbReference>
<dbReference type="InterPro" id="IPR052511">
    <property type="entry name" value="ATP-dep_Helicase"/>
</dbReference>
<dbReference type="Pfam" id="PF23234">
    <property type="entry name" value="WHD_4th_Lhr"/>
    <property type="match status" value="1"/>
</dbReference>
<dbReference type="Gene3D" id="3.40.50.300">
    <property type="entry name" value="P-loop containing nucleotide triphosphate hydrolases"/>
    <property type="match status" value="2"/>
</dbReference>
<evidence type="ECO:0000256" key="6">
    <source>
        <dbReference type="ARBA" id="ARBA00023125"/>
    </source>
</evidence>
<keyword evidence="7" id="KW-0234">DNA repair</keyword>
<protein>
    <submittedName>
        <fullName evidence="11">ATP-dependent Lhr-like helicase</fullName>
        <ecNumber evidence="11">3.6.4.-</ecNumber>
    </submittedName>
</protein>
<keyword evidence="8" id="KW-0413">Isomerase</keyword>
<evidence type="ECO:0000313" key="12">
    <source>
        <dbReference type="Proteomes" id="UP001519287"/>
    </source>
</evidence>
<organism evidence="11 12">
    <name type="scientific">Paenibacillus eucommiae</name>
    <dbReference type="NCBI Taxonomy" id="1355755"/>
    <lineage>
        <taxon>Bacteria</taxon>
        <taxon>Bacillati</taxon>
        <taxon>Bacillota</taxon>
        <taxon>Bacilli</taxon>
        <taxon>Bacillales</taxon>
        <taxon>Paenibacillaceae</taxon>
        <taxon>Paenibacillus</taxon>
    </lineage>
</organism>
<dbReference type="PROSITE" id="PS51194">
    <property type="entry name" value="HELICASE_CTER"/>
    <property type="match status" value="1"/>
</dbReference>
<dbReference type="Pfam" id="PF08494">
    <property type="entry name" value="DEAD_assoc"/>
    <property type="match status" value="1"/>
</dbReference>
<feature type="domain" description="Helicase ATP-binding" evidence="9">
    <location>
        <begin position="34"/>
        <end position="255"/>
    </location>
</feature>
<dbReference type="InterPro" id="IPR011545">
    <property type="entry name" value="DEAD/DEAH_box_helicase_dom"/>
</dbReference>
<dbReference type="Pfam" id="PF23235">
    <property type="entry name" value="WHD_3rd_Lhr"/>
    <property type="match status" value="1"/>
</dbReference>
<dbReference type="PANTHER" id="PTHR47962:SF5">
    <property type="entry name" value="ATP-DEPENDENT HELICASE LHR-RELATED"/>
    <property type="match status" value="1"/>
</dbReference>
<keyword evidence="6" id="KW-0238">DNA-binding</keyword>
<comment type="caution">
    <text evidence="11">The sequence shown here is derived from an EMBL/GenBank/DDBJ whole genome shotgun (WGS) entry which is preliminary data.</text>
</comment>
<accession>A0ABS4J0D8</accession>
<dbReference type="InterPro" id="IPR014001">
    <property type="entry name" value="Helicase_ATP-bd"/>
</dbReference>
<dbReference type="RefSeq" id="WP_209975054.1">
    <property type="nucleotide sequence ID" value="NZ_JAGGLB010000018.1"/>
</dbReference>
<dbReference type="EC" id="3.6.4.-" evidence="11"/>
<keyword evidence="3 11" id="KW-0378">Hydrolase</keyword>
<keyword evidence="2" id="KW-0227">DNA damage</keyword>
<name>A0ABS4J0D8_9BACL</name>
<evidence type="ECO:0000256" key="3">
    <source>
        <dbReference type="ARBA" id="ARBA00022801"/>
    </source>
</evidence>
<dbReference type="Pfam" id="PF00270">
    <property type="entry name" value="DEAD"/>
    <property type="match status" value="1"/>
</dbReference>
<dbReference type="EMBL" id="JAGGLB010000018">
    <property type="protein sequence ID" value="MBP1993308.1"/>
    <property type="molecule type" value="Genomic_DNA"/>
</dbReference>
<evidence type="ECO:0000256" key="8">
    <source>
        <dbReference type="ARBA" id="ARBA00023235"/>
    </source>
</evidence>
<dbReference type="InterPro" id="IPR013701">
    <property type="entry name" value="Lhr-like_DEAD/DEAH_assoc"/>
</dbReference>
<evidence type="ECO:0000256" key="4">
    <source>
        <dbReference type="ARBA" id="ARBA00022806"/>
    </source>
</evidence>
<evidence type="ECO:0000313" key="11">
    <source>
        <dbReference type="EMBL" id="MBP1993308.1"/>
    </source>
</evidence>
<dbReference type="PROSITE" id="PS51192">
    <property type="entry name" value="HELICASE_ATP_BIND_1"/>
    <property type="match status" value="1"/>
</dbReference>
<keyword evidence="12" id="KW-1185">Reference proteome</keyword>
<proteinExistence type="predicted"/>
<dbReference type="SMART" id="SM00487">
    <property type="entry name" value="DEXDc"/>
    <property type="match status" value="1"/>
</dbReference>
<dbReference type="Pfam" id="PF19306">
    <property type="entry name" value="WHD_Lhr"/>
    <property type="match status" value="1"/>
</dbReference>
<dbReference type="PANTHER" id="PTHR47962">
    <property type="entry name" value="ATP-DEPENDENT HELICASE LHR-RELATED-RELATED"/>
    <property type="match status" value="1"/>
</dbReference>
<dbReference type="SUPFAM" id="SSF52540">
    <property type="entry name" value="P-loop containing nucleoside triphosphate hydrolases"/>
    <property type="match status" value="1"/>
</dbReference>
<dbReference type="GO" id="GO:0016787">
    <property type="term" value="F:hydrolase activity"/>
    <property type="evidence" value="ECO:0007669"/>
    <property type="project" value="UniProtKB-KW"/>
</dbReference>